<dbReference type="AlphaFoldDB" id="A0A1S9N9L1"/>
<evidence type="ECO:0000313" key="3">
    <source>
        <dbReference type="Proteomes" id="UP000190959"/>
    </source>
</evidence>
<reference evidence="2 3" key="1">
    <citation type="submission" date="2017-02" db="EMBL/GenBank/DDBJ databases">
        <title>Genome sequence of Clostridium beijerinckii Br21.</title>
        <authorList>
            <person name="Fonseca B.C."/>
            <person name="Guazzaroni M.E."/>
            <person name="Riano-Pachon D.M."/>
            <person name="Reginatto V."/>
        </authorList>
    </citation>
    <scope>NUCLEOTIDE SEQUENCE [LARGE SCALE GENOMIC DNA]</scope>
    <source>
        <strain evidence="2 3">Br21</strain>
    </source>
</reference>
<feature type="domain" description="LysM" evidence="1">
    <location>
        <begin position="208"/>
        <end position="255"/>
    </location>
</feature>
<dbReference type="EMBL" id="MWMH01000002">
    <property type="protein sequence ID" value="OOP74138.1"/>
    <property type="molecule type" value="Genomic_DNA"/>
</dbReference>
<organism evidence="2 3">
    <name type="scientific">Clostridium beijerinckii</name>
    <name type="common">Clostridium MP</name>
    <dbReference type="NCBI Taxonomy" id="1520"/>
    <lineage>
        <taxon>Bacteria</taxon>
        <taxon>Bacillati</taxon>
        <taxon>Bacillota</taxon>
        <taxon>Clostridia</taxon>
        <taxon>Eubacteriales</taxon>
        <taxon>Clostridiaceae</taxon>
        <taxon>Clostridium</taxon>
    </lineage>
</organism>
<comment type="caution">
    <text evidence="2">The sequence shown here is derived from an EMBL/GenBank/DDBJ whole genome shotgun (WGS) entry which is preliminary data.</text>
</comment>
<protein>
    <recommendedName>
        <fullName evidence="1">LysM domain-containing protein</fullName>
    </recommendedName>
</protein>
<dbReference type="RefSeq" id="WP_078114978.1">
    <property type="nucleotide sequence ID" value="NZ_MWMH01000002.1"/>
</dbReference>
<proteinExistence type="predicted"/>
<dbReference type="Proteomes" id="UP000190959">
    <property type="component" value="Unassembled WGS sequence"/>
</dbReference>
<dbReference type="InterPro" id="IPR018392">
    <property type="entry name" value="LysM"/>
</dbReference>
<name>A0A1S9N9L1_CLOBE</name>
<accession>A0A1S9N9L1</accession>
<gene>
    <name evidence="2" type="ORF">CBEIBR21_06465</name>
</gene>
<sequence>MADLIKEKKIAKESLNYAKNNKGLTHIQAGSQIALYPLYGEHNTYEDSETLVLPVSPADVMFSEDSNVETIKLMNYGELPVAMNRKLATWTIESFFPANNVGVAGYSDDNFRGIVDNNRMYKYWFDISKDIQDPYAYYCDKLLTWKKEATPLVFFFQTWKGYYSCQIKKFTYGRKDATGNVYYQLEFQEYKEYKNYDDSSATTDYSEDYYYPTENENILQIAKKLYGDSSKYTYFMDINGMKNPTDIKAGQAYKVRQ</sequence>
<evidence type="ECO:0000259" key="1">
    <source>
        <dbReference type="PROSITE" id="PS51782"/>
    </source>
</evidence>
<dbReference type="PROSITE" id="PS51782">
    <property type="entry name" value="LYSM"/>
    <property type="match status" value="1"/>
</dbReference>
<evidence type="ECO:0000313" key="2">
    <source>
        <dbReference type="EMBL" id="OOP74138.1"/>
    </source>
</evidence>